<sequence>MDTARLIMTVDLLKQVRSGMHDDVDARVTDRLDEAITILEETLITDPKPARAGAALAKLGEALKYLPVIKALFEDLM</sequence>
<comment type="caution">
    <text evidence="1">The sequence shown here is derived from an EMBL/GenBank/DDBJ whole genome shotgun (WGS) entry which is preliminary data.</text>
</comment>
<proteinExistence type="predicted"/>
<dbReference type="Proteomes" id="UP000586119">
    <property type="component" value="Unassembled WGS sequence"/>
</dbReference>
<evidence type="ECO:0000313" key="2">
    <source>
        <dbReference type="Proteomes" id="UP000586119"/>
    </source>
</evidence>
<accession>A0A7Z0LN62</accession>
<name>A0A7Z0LN62_9GAMM</name>
<evidence type="ECO:0000313" key="1">
    <source>
        <dbReference type="EMBL" id="NYS61969.1"/>
    </source>
</evidence>
<reference evidence="1 2" key="1">
    <citation type="journal article" date="2015" name="Int. J. Syst. Evol. Microbiol.">
        <title>Halomonas salicampi sp. nov., a halotolerant and alkalitolerant bacterium isolated from a saltern soil.</title>
        <authorList>
            <person name="Lee J.C."/>
            <person name="Kim Y.S."/>
            <person name="Yun B.S."/>
            <person name="Whang K.S."/>
        </authorList>
    </citation>
    <scope>NUCLEOTIDE SEQUENCE [LARGE SCALE GENOMIC DNA]</scope>
    <source>
        <strain evidence="1 2">BH103</strain>
    </source>
</reference>
<organism evidence="1 2">
    <name type="scientific">Vreelandella salicampi</name>
    <dbReference type="NCBI Taxonomy" id="1449798"/>
    <lineage>
        <taxon>Bacteria</taxon>
        <taxon>Pseudomonadati</taxon>
        <taxon>Pseudomonadota</taxon>
        <taxon>Gammaproteobacteria</taxon>
        <taxon>Oceanospirillales</taxon>
        <taxon>Halomonadaceae</taxon>
        <taxon>Vreelandella</taxon>
    </lineage>
</organism>
<protein>
    <submittedName>
        <fullName evidence="1">Uncharacterized protein</fullName>
    </submittedName>
</protein>
<keyword evidence="2" id="KW-1185">Reference proteome</keyword>
<dbReference type="RefSeq" id="WP_179931235.1">
    <property type="nucleotide sequence ID" value="NZ_JACCDF010000013.1"/>
</dbReference>
<gene>
    <name evidence="1" type="ORF">HZS81_14510</name>
</gene>
<dbReference type="AlphaFoldDB" id="A0A7Z0LN62"/>
<dbReference type="EMBL" id="JACCDF010000013">
    <property type="protein sequence ID" value="NYS61969.1"/>
    <property type="molecule type" value="Genomic_DNA"/>
</dbReference>